<dbReference type="PANTHER" id="PTHR33499:SF35">
    <property type="entry name" value="TRANSPOSASE MUDR PLANT DOMAIN-CONTAINING PROTEIN"/>
    <property type="match status" value="1"/>
</dbReference>
<dbReference type="PANTHER" id="PTHR33499">
    <property type="entry name" value="OS12G0282400 PROTEIN-RELATED"/>
    <property type="match status" value="1"/>
</dbReference>
<name>A0ABS8S7K8_DATST</name>
<keyword evidence="2" id="KW-1185">Reference proteome</keyword>
<evidence type="ECO:0000313" key="1">
    <source>
        <dbReference type="EMBL" id="MCD7454299.1"/>
    </source>
</evidence>
<gene>
    <name evidence="1" type="ORF">HAX54_024263</name>
</gene>
<organism evidence="1 2">
    <name type="scientific">Datura stramonium</name>
    <name type="common">Jimsonweed</name>
    <name type="synonym">Common thornapple</name>
    <dbReference type="NCBI Taxonomy" id="4076"/>
    <lineage>
        <taxon>Eukaryota</taxon>
        <taxon>Viridiplantae</taxon>
        <taxon>Streptophyta</taxon>
        <taxon>Embryophyta</taxon>
        <taxon>Tracheophyta</taxon>
        <taxon>Spermatophyta</taxon>
        <taxon>Magnoliopsida</taxon>
        <taxon>eudicotyledons</taxon>
        <taxon>Gunneridae</taxon>
        <taxon>Pentapetalae</taxon>
        <taxon>asterids</taxon>
        <taxon>lamiids</taxon>
        <taxon>Solanales</taxon>
        <taxon>Solanaceae</taxon>
        <taxon>Solanoideae</taxon>
        <taxon>Datureae</taxon>
        <taxon>Datura</taxon>
    </lineage>
</organism>
<dbReference type="Proteomes" id="UP000823775">
    <property type="component" value="Unassembled WGS sequence"/>
</dbReference>
<proteinExistence type="predicted"/>
<reference evidence="1 2" key="1">
    <citation type="journal article" date="2021" name="BMC Genomics">
        <title>Datura genome reveals duplications of psychoactive alkaloid biosynthetic genes and high mutation rate following tissue culture.</title>
        <authorList>
            <person name="Rajewski A."/>
            <person name="Carter-House D."/>
            <person name="Stajich J."/>
            <person name="Litt A."/>
        </authorList>
    </citation>
    <scope>NUCLEOTIDE SEQUENCE [LARGE SCALE GENOMIC DNA]</scope>
    <source>
        <strain evidence="1">AR-01</strain>
    </source>
</reference>
<protein>
    <submittedName>
        <fullName evidence="1">Uncharacterized protein</fullName>
    </submittedName>
</protein>
<sequence length="139" mass="16507">MRHDFDRVEDDTSFPHEDLEVMQETLRSTPDDPLLPRDEVEVMQDMNRRSQTGSLVRDRNIYPLRVHSWADIEEDKLDHMWGAVTEIFNIDDMNDHRDHVLNHMRRLWNNWRGSLHKNAKAKLLQGVLKVVPRGIDKSD</sequence>
<evidence type="ECO:0000313" key="2">
    <source>
        <dbReference type="Proteomes" id="UP000823775"/>
    </source>
</evidence>
<dbReference type="EMBL" id="JACEIK010000296">
    <property type="protein sequence ID" value="MCD7454299.1"/>
    <property type="molecule type" value="Genomic_DNA"/>
</dbReference>
<comment type="caution">
    <text evidence="1">The sequence shown here is derived from an EMBL/GenBank/DDBJ whole genome shotgun (WGS) entry which is preliminary data.</text>
</comment>
<accession>A0ABS8S7K8</accession>